<dbReference type="Proteomes" id="UP001284601">
    <property type="component" value="Unassembled WGS sequence"/>
</dbReference>
<accession>A0ABU4HQ72</accession>
<gene>
    <name evidence="2" type="ORF">R7226_13820</name>
</gene>
<dbReference type="RefSeq" id="WP_318597756.1">
    <property type="nucleotide sequence ID" value="NZ_JAWSTH010000032.1"/>
</dbReference>
<name>A0ABU4HQ72_9ACTN</name>
<keyword evidence="3" id="KW-1185">Reference proteome</keyword>
<proteinExistence type="predicted"/>
<dbReference type="EMBL" id="JAWSTH010000032">
    <property type="protein sequence ID" value="MDW5595422.1"/>
    <property type="molecule type" value="Genomic_DNA"/>
</dbReference>
<reference evidence="3" key="1">
    <citation type="submission" date="2023-07" db="EMBL/GenBank/DDBJ databases">
        <title>Conexibacter stalactiti sp. nov., isolated from stalactites in a lava cave and emended description of the genus Conexibacter.</title>
        <authorList>
            <person name="Lee S.D."/>
        </authorList>
    </citation>
    <scope>NUCLEOTIDE SEQUENCE [LARGE SCALE GENOMIC DNA]</scope>
    <source>
        <strain evidence="3">KCTC 39840</strain>
    </source>
</reference>
<evidence type="ECO:0000256" key="1">
    <source>
        <dbReference type="SAM" id="MobiDB-lite"/>
    </source>
</evidence>
<protein>
    <submittedName>
        <fullName evidence="2">Uncharacterized protein</fullName>
    </submittedName>
</protein>
<feature type="region of interest" description="Disordered" evidence="1">
    <location>
        <begin position="67"/>
        <end position="97"/>
    </location>
</feature>
<sequence>AGATLRLGNALGAGAAGLAADAADARVALLVAVAGAALAYVALRSDAIKTQSVSALAAIGVARPRRALLPGGHDTTSHPHRPLRDLGEPAGAGARDR</sequence>
<feature type="non-terminal residue" evidence="2">
    <location>
        <position position="1"/>
    </location>
</feature>
<evidence type="ECO:0000313" key="2">
    <source>
        <dbReference type="EMBL" id="MDW5595422.1"/>
    </source>
</evidence>
<comment type="caution">
    <text evidence="2">The sequence shown here is derived from an EMBL/GenBank/DDBJ whole genome shotgun (WGS) entry which is preliminary data.</text>
</comment>
<organism evidence="2 3">
    <name type="scientific">Conexibacter stalactiti</name>
    <dbReference type="NCBI Taxonomy" id="1940611"/>
    <lineage>
        <taxon>Bacteria</taxon>
        <taxon>Bacillati</taxon>
        <taxon>Actinomycetota</taxon>
        <taxon>Thermoleophilia</taxon>
        <taxon>Solirubrobacterales</taxon>
        <taxon>Conexibacteraceae</taxon>
        <taxon>Conexibacter</taxon>
    </lineage>
</organism>
<reference evidence="2 3" key="2">
    <citation type="submission" date="2023-10" db="EMBL/GenBank/DDBJ databases">
        <authorList>
            <person name="Han X.F."/>
        </authorList>
    </citation>
    <scope>NUCLEOTIDE SEQUENCE [LARGE SCALE GENOMIC DNA]</scope>
    <source>
        <strain evidence="2 3">KCTC 39840</strain>
    </source>
</reference>
<evidence type="ECO:0000313" key="3">
    <source>
        <dbReference type="Proteomes" id="UP001284601"/>
    </source>
</evidence>